<feature type="region of interest" description="Disordered" evidence="1">
    <location>
        <begin position="198"/>
        <end position="246"/>
    </location>
</feature>
<feature type="compositionally biased region" description="Polar residues" evidence="1">
    <location>
        <begin position="198"/>
        <end position="208"/>
    </location>
</feature>
<comment type="caution">
    <text evidence="2">The sequence shown here is derived from an EMBL/GenBank/DDBJ whole genome shotgun (WGS) entry which is preliminary data.</text>
</comment>
<reference evidence="2" key="1">
    <citation type="submission" date="2023-07" db="EMBL/GenBank/DDBJ databases">
        <title>Chromosome-level genome assembly of Artemia franciscana.</title>
        <authorList>
            <person name="Jo E."/>
        </authorList>
    </citation>
    <scope>NUCLEOTIDE SEQUENCE</scope>
    <source>
        <tissue evidence="2">Whole body</tissue>
    </source>
</reference>
<dbReference type="EMBL" id="JAVRJZ010000012">
    <property type="protein sequence ID" value="KAK2716111.1"/>
    <property type="molecule type" value="Genomic_DNA"/>
</dbReference>
<evidence type="ECO:0000313" key="3">
    <source>
        <dbReference type="Proteomes" id="UP001187531"/>
    </source>
</evidence>
<accession>A0AA88L879</accession>
<proteinExistence type="predicted"/>
<protein>
    <submittedName>
        <fullName evidence="2">Uncharacterized protein</fullName>
    </submittedName>
</protein>
<organism evidence="2 3">
    <name type="scientific">Artemia franciscana</name>
    <name type="common">Brine shrimp</name>
    <name type="synonym">Artemia sanfranciscana</name>
    <dbReference type="NCBI Taxonomy" id="6661"/>
    <lineage>
        <taxon>Eukaryota</taxon>
        <taxon>Metazoa</taxon>
        <taxon>Ecdysozoa</taxon>
        <taxon>Arthropoda</taxon>
        <taxon>Crustacea</taxon>
        <taxon>Branchiopoda</taxon>
        <taxon>Anostraca</taxon>
        <taxon>Artemiidae</taxon>
        <taxon>Artemia</taxon>
    </lineage>
</organism>
<feature type="compositionally biased region" description="Basic and acidic residues" evidence="1">
    <location>
        <begin position="231"/>
        <end position="246"/>
    </location>
</feature>
<evidence type="ECO:0000256" key="1">
    <source>
        <dbReference type="SAM" id="MobiDB-lite"/>
    </source>
</evidence>
<dbReference type="AlphaFoldDB" id="A0AA88L879"/>
<gene>
    <name evidence="2" type="ORF">QYM36_010627</name>
</gene>
<name>A0AA88L879_ARTSF</name>
<sequence>MSEDIGNIHIEADLSSISIREAAAIQSLEGKLLGINPQGALGPTALSAANARESVTSVPLENEPLEAPKPADIDPDSGTASKDFKHMKIVVDLNQVTKAEAEALVTAERKLEGDNPINQIGGIGAAARTMANFNEENRARFVTPDETPSPAQSNITGYQETIVQPPPVTVYVPNSINSQGQPDITNVTGLPESQSLLNQPVGSYGTQERTVRTQEIPLEQRTSSKVTAARQETEKTRLNLAARRGE</sequence>
<feature type="region of interest" description="Disordered" evidence="1">
    <location>
        <begin position="54"/>
        <end position="81"/>
    </location>
</feature>
<keyword evidence="3" id="KW-1185">Reference proteome</keyword>
<evidence type="ECO:0000313" key="2">
    <source>
        <dbReference type="EMBL" id="KAK2716111.1"/>
    </source>
</evidence>
<dbReference type="Proteomes" id="UP001187531">
    <property type="component" value="Unassembled WGS sequence"/>
</dbReference>